<evidence type="ECO:0000256" key="1">
    <source>
        <dbReference type="SAM" id="MobiDB-lite"/>
    </source>
</evidence>
<organism evidence="3 4">
    <name type="scientific">Seiridium unicorne</name>
    <dbReference type="NCBI Taxonomy" id="138068"/>
    <lineage>
        <taxon>Eukaryota</taxon>
        <taxon>Fungi</taxon>
        <taxon>Dikarya</taxon>
        <taxon>Ascomycota</taxon>
        <taxon>Pezizomycotina</taxon>
        <taxon>Sordariomycetes</taxon>
        <taxon>Xylariomycetidae</taxon>
        <taxon>Amphisphaeriales</taxon>
        <taxon>Sporocadaceae</taxon>
        <taxon>Seiridium</taxon>
    </lineage>
</organism>
<feature type="region of interest" description="Disordered" evidence="1">
    <location>
        <begin position="934"/>
        <end position="967"/>
    </location>
</feature>
<evidence type="ECO:0000259" key="2">
    <source>
        <dbReference type="PROSITE" id="PS50011"/>
    </source>
</evidence>
<dbReference type="SMART" id="SM00220">
    <property type="entry name" value="S_TKc"/>
    <property type="match status" value="1"/>
</dbReference>
<dbReference type="PANTHER" id="PTHR24359">
    <property type="entry name" value="SERINE/THREONINE-PROTEIN KINASE SBK1"/>
    <property type="match status" value="1"/>
</dbReference>
<dbReference type="Proteomes" id="UP001408356">
    <property type="component" value="Unassembled WGS sequence"/>
</dbReference>
<feature type="region of interest" description="Disordered" evidence="1">
    <location>
        <begin position="180"/>
        <end position="210"/>
    </location>
</feature>
<dbReference type="Pfam" id="PF00069">
    <property type="entry name" value="Pkinase"/>
    <property type="match status" value="1"/>
</dbReference>
<feature type="region of interest" description="Disordered" evidence="1">
    <location>
        <begin position="855"/>
        <end position="877"/>
    </location>
</feature>
<feature type="region of interest" description="Disordered" evidence="1">
    <location>
        <begin position="40"/>
        <end position="104"/>
    </location>
</feature>
<proteinExistence type="predicted"/>
<dbReference type="SUPFAM" id="SSF56112">
    <property type="entry name" value="Protein kinase-like (PK-like)"/>
    <property type="match status" value="1"/>
</dbReference>
<dbReference type="Gene3D" id="1.10.510.10">
    <property type="entry name" value="Transferase(Phosphotransferase) domain 1"/>
    <property type="match status" value="1"/>
</dbReference>
<dbReference type="EMBL" id="JARVKF010000406">
    <property type="protein sequence ID" value="KAK9416526.1"/>
    <property type="molecule type" value="Genomic_DNA"/>
</dbReference>
<sequence length="1040" mass="117234">MFSASRRVRPFSSVFFPKRNAAAFIEASATVGEEMGAKAEMRAAAAGRYTEIPPREGVKQSYHQEGEDSTDDIDLPHPLEKLRPQSASASHSPRASSLKDDRGRRLSRGTFLAVDNEFSTEQVGHLGRPTPSVQVSAPGEDPRTPTDDNERSRAPSRHSDFKSITTIDDFGFSIGLNQISRSGPRKRASSDSLHPHYLVDGTRTPAFRPDDRDTQGTLNGLGAVFVSSPPEQSATAEELGQDLDDAEYLDHVDNQLRDAFEDSHHDGKMDQDFLPLDKLVSLLDKTRINQILHRAFPGKVEKIETMTLAIHSHVHQNSRRMILAVLILIGKVVCIEDFIQNDIRDIHLPLRLHKNKQQRNVVQVQKRSAPEVIYLDKWKWNDMENFTNTQYRVLAPFFDMPPDDLHFYKIDNGRIILPFLEWEKKISGGYGTVWKVKIHPAHHSFVDSDGSRSTNPYFAIKEIHSDEYEAYKQEVKVLERFSGPNPGHDHLIRLRVAFQHAKNYYLLFDWAHGNLVDLWEQTPDPTSSPVLVRWLIKQCLGIADGLRKIHHHGSWSSDKNLSITAHAEDADKNRGRHGDIKPENILCFMPPGHKQHHLVVSDFGLTRFHSAKSVSHVPQDKVLGLSRTYRAPEFDTQRYISQAYDMWSLGCLYLEFISWFLVGYEATRGYKATHETFQSIRLEEDKALGDSIIPEDKFFNLKSRSLGPSNTYVPQVKDCVVKWIHDLQGQENCSQCIRDFLHHIKHSLLVPDPAQREKIDQFHTHLTHVYKLCEASVGYCDPLQTSSPDRRESSVPIDGQPTEMPSSSDEATSDAEDLTLILSELRKLETNGVGKGSGESDASFTIDESIEAFQHAETHDETSAPPDGNGLNKTPIQIEDNSRATCYTEATVVLTHGETNLTALSLNSGLSGKSPVDTPFTTQGSNLEFLVDEVDTGERQSSDSERTTPCDQRAHSPEHVERHPQDHIDTAARYVEEPGRMSHRISKQGSELETKPAKHAEPILSHPPNATTGFVGVTEHLESPVRKISRKMWEWADEMI</sequence>
<dbReference type="InterPro" id="IPR000719">
    <property type="entry name" value="Prot_kinase_dom"/>
</dbReference>
<evidence type="ECO:0000313" key="4">
    <source>
        <dbReference type="Proteomes" id="UP001408356"/>
    </source>
</evidence>
<feature type="region of interest" description="Disordered" evidence="1">
    <location>
        <begin position="120"/>
        <end position="158"/>
    </location>
</feature>
<feature type="compositionally biased region" description="Basic and acidic residues" evidence="1">
    <location>
        <begin position="140"/>
        <end position="158"/>
    </location>
</feature>
<dbReference type="CDD" id="cd00180">
    <property type="entry name" value="PKc"/>
    <property type="match status" value="1"/>
</dbReference>
<feature type="compositionally biased region" description="Low complexity" evidence="1">
    <location>
        <begin position="86"/>
        <end position="96"/>
    </location>
</feature>
<feature type="compositionally biased region" description="Basic and acidic residues" evidence="1">
    <location>
        <begin position="53"/>
        <end position="66"/>
    </location>
</feature>
<keyword evidence="4" id="KW-1185">Reference proteome</keyword>
<feature type="region of interest" description="Disordered" evidence="1">
    <location>
        <begin position="784"/>
        <end position="815"/>
    </location>
</feature>
<dbReference type="InterPro" id="IPR011009">
    <property type="entry name" value="Kinase-like_dom_sf"/>
</dbReference>
<dbReference type="PANTHER" id="PTHR24359:SF37">
    <property type="entry name" value="PROTEIN KINASE DOMAIN-CONTAINING PROTEIN"/>
    <property type="match status" value="1"/>
</dbReference>
<reference evidence="3 4" key="1">
    <citation type="journal article" date="2024" name="J. Plant Pathol.">
        <title>Sequence and assembly of the genome of Seiridium unicorne, isolate CBS 538.82, causal agent of cypress canker disease.</title>
        <authorList>
            <person name="Scali E."/>
            <person name="Rocca G.D."/>
            <person name="Danti R."/>
            <person name="Garbelotto M."/>
            <person name="Barberini S."/>
            <person name="Baroncelli R."/>
            <person name="Emiliani G."/>
        </authorList>
    </citation>
    <scope>NUCLEOTIDE SEQUENCE [LARGE SCALE GENOMIC DNA]</scope>
    <source>
        <strain evidence="3 4">BM-138-508</strain>
    </source>
</reference>
<dbReference type="PROSITE" id="PS50011">
    <property type="entry name" value="PROTEIN_KINASE_DOM"/>
    <property type="match status" value="1"/>
</dbReference>
<gene>
    <name evidence="3" type="ORF">SUNI508_09632</name>
</gene>
<comment type="caution">
    <text evidence="3">The sequence shown here is derived from an EMBL/GenBank/DDBJ whole genome shotgun (WGS) entry which is preliminary data.</text>
</comment>
<feature type="compositionally biased region" description="Basic and acidic residues" evidence="1">
    <location>
        <begin position="74"/>
        <end position="83"/>
    </location>
</feature>
<name>A0ABR2UQ20_9PEZI</name>
<feature type="domain" description="Protein kinase" evidence="2">
    <location>
        <begin position="419"/>
        <end position="766"/>
    </location>
</feature>
<protein>
    <recommendedName>
        <fullName evidence="2">Protein kinase domain-containing protein</fullName>
    </recommendedName>
</protein>
<feature type="compositionally biased region" description="Basic and acidic residues" evidence="1">
    <location>
        <begin position="936"/>
        <end position="967"/>
    </location>
</feature>
<evidence type="ECO:0000313" key="3">
    <source>
        <dbReference type="EMBL" id="KAK9416526.1"/>
    </source>
</evidence>
<accession>A0ABR2UQ20</accession>